<comment type="cofactor">
    <cofactor evidence="2">
        <name>Mg(2+)</name>
        <dbReference type="ChEBI" id="CHEBI:18420"/>
    </cofactor>
</comment>
<keyword evidence="6" id="KW-0464">Manganese</keyword>
<dbReference type="InterPro" id="IPR000086">
    <property type="entry name" value="NUDIX_hydrolase_dom"/>
</dbReference>
<dbReference type="Proteomes" id="UP001152447">
    <property type="component" value="Unassembled WGS sequence"/>
</dbReference>
<protein>
    <submittedName>
        <fullName evidence="8">Nudix hydrolase NudL</fullName>
        <ecNumber evidence="8">3.6.1.-</ecNumber>
    </submittedName>
</protein>
<organism evidence="8 9">
    <name type="scientific">Pseudoalteromonas haloplanktis</name>
    <name type="common">Alteromonas haloplanktis</name>
    <dbReference type="NCBI Taxonomy" id="228"/>
    <lineage>
        <taxon>Bacteria</taxon>
        <taxon>Pseudomonadati</taxon>
        <taxon>Pseudomonadota</taxon>
        <taxon>Gammaproteobacteria</taxon>
        <taxon>Alteromonadales</taxon>
        <taxon>Pseudoalteromonadaceae</taxon>
        <taxon>Pseudoalteromonas</taxon>
    </lineage>
</organism>
<dbReference type="PROSITE" id="PS51462">
    <property type="entry name" value="NUDIX"/>
    <property type="match status" value="1"/>
</dbReference>
<dbReference type="InterPro" id="IPR015797">
    <property type="entry name" value="NUDIX_hydrolase-like_dom_sf"/>
</dbReference>
<dbReference type="EMBL" id="CAMAPB010000016">
    <property type="protein sequence ID" value="CAH9056298.1"/>
    <property type="molecule type" value="Genomic_DNA"/>
</dbReference>
<dbReference type="GO" id="GO:0046872">
    <property type="term" value="F:metal ion binding"/>
    <property type="evidence" value="ECO:0007669"/>
    <property type="project" value="UniProtKB-KW"/>
</dbReference>
<evidence type="ECO:0000256" key="1">
    <source>
        <dbReference type="ARBA" id="ARBA00001936"/>
    </source>
</evidence>
<name>A0A9W4VPX9_PSEHA</name>
<evidence type="ECO:0000256" key="5">
    <source>
        <dbReference type="ARBA" id="ARBA00022842"/>
    </source>
</evidence>
<dbReference type="SUPFAM" id="SSF55811">
    <property type="entry name" value="Nudix"/>
    <property type="match status" value="1"/>
</dbReference>
<reference evidence="8" key="1">
    <citation type="submission" date="2022-07" db="EMBL/GenBank/DDBJ databases">
        <authorList>
            <person name="Criscuolo A."/>
        </authorList>
    </citation>
    <scope>NUCLEOTIDE SEQUENCE</scope>
    <source>
        <strain evidence="8">CIP103197</strain>
    </source>
</reference>
<dbReference type="GO" id="GO:0010945">
    <property type="term" value="F:coenzyme A diphosphatase activity"/>
    <property type="evidence" value="ECO:0007669"/>
    <property type="project" value="InterPro"/>
</dbReference>
<dbReference type="InterPro" id="IPR045121">
    <property type="entry name" value="CoAse"/>
</dbReference>
<comment type="cofactor">
    <cofactor evidence="1">
        <name>Mn(2+)</name>
        <dbReference type="ChEBI" id="CHEBI:29035"/>
    </cofactor>
</comment>
<keyword evidence="4 8" id="KW-0378">Hydrolase</keyword>
<dbReference type="EC" id="3.6.1.-" evidence="8"/>
<evidence type="ECO:0000313" key="9">
    <source>
        <dbReference type="Proteomes" id="UP001152447"/>
    </source>
</evidence>
<evidence type="ECO:0000256" key="6">
    <source>
        <dbReference type="ARBA" id="ARBA00023211"/>
    </source>
</evidence>
<comment type="caution">
    <text evidence="8">The sequence shown here is derived from an EMBL/GenBank/DDBJ whole genome shotgun (WGS) entry which is preliminary data.</text>
</comment>
<evidence type="ECO:0000259" key="7">
    <source>
        <dbReference type="PROSITE" id="PS51462"/>
    </source>
</evidence>
<sequence>MNSETISARFQLNRSLAVDQLKDNKKKRASAVMLPLIDIDNEAHVLLCKRPTYLHHHPGEICLPGGKFEINDVNLRTTALRELHEELNIAPQNIHVLGQLPEYSTLTGFTIRPFVGLIKKETVWENDHNEVQASFLLSIKALNNAANWQPLPFERGGKIITLNGFITPHGLLWGATASIIKNFTKQLAIPV</sequence>
<keyword evidence="3" id="KW-0479">Metal-binding</keyword>
<gene>
    <name evidence="8" type="primary">nudL</name>
    <name evidence="8" type="ORF">PSEHALCIP103_01426</name>
</gene>
<dbReference type="RefSeq" id="WP_262976472.1">
    <property type="nucleotide sequence ID" value="NZ_CAMAPB010000016.1"/>
</dbReference>
<evidence type="ECO:0000256" key="3">
    <source>
        <dbReference type="ARBA" id="ARBA00022723"/>
    </source>
</evidence>
<dbReference type="CDD" id="cd03426">
    <property type="entry name" value="NUDIX_CoAse_Nudt7"/>
    <property type="match status" value="1"/>
</dbReference>
<dbReference type="Gene3D" id="3.90.79.10">
    <property type="entry name" value="Nucleoside Triphosphate Pyrophosphohydrolase"/>
    <property type="match status" value="1"/>
</dbReference>
<dbReference type="Pfam" id="PF00293">
    <property type="entry name" value="NUDIX"/>
    <property type="match status" value="1"/>
</dbReference>
<dbReference type="PANTHER" id="PTHR12992:SF11">
    <property type="entry name" value="MITOCHONDRIAL COENZYME A DIPHOSPHATASE NUDT8"/>
    <property type="match status" value="1"/>
</dbReference>
<dbReference type="AlphaFoldDB" id="A0A9W4VPX9"/>
<keyword evidence="5" id="KW-0460">Magnesium</keyword>
<evidence type="ECO:0000256" key="2">
    <source>
        <dbReference type="ARBA" id="ARBA00001946"/>
    </source>
</evidence>
<keyword evidence="9" id="KW-1185">Reference proteome</keyword>
<accession>A0A9W4VPX9</accession>
<evidence type="ECO:0000256" key="4">
    <source>
        <dbReference type="ARBA" id="ARBA00022801"/>
    </source>
</evidence>
<proteinExistence type="predicted"/>
<evidence type="ECO:0000313" key="8">
    <source>
        <dbReference type="EMBL" id="CAH9056298.1"/>
    </source>
</evidence>
<feature type="domain" description="Nudix hydrolase" evidence="7">
    <location>
        <begin position="26"/>
        <end position="163"/>
    </location>
</feature>
<dbReference type="PANTHER" id="PTHR12992">
    <property type="entry name" value="NUDIX HYDROLASE"/>
    <property type="match status" value="1"/>
</dbReference>